<comment type="caution">
    <text evidence="2">The sequence shown here is derived from an EMBL/GenBank/DDBJ whole genome shotgun (WGS) entry which is preliminary data.</text>
</comment>
<dbReference type="AlphaFoldDB" id="A0AAV4RYB8"/>
<evidence type="ECO:0000313" key="2">
    <source>
        <dbReference type="EMBL" id="GIY27323.1"/>
    </source>
</evidence>
<protein>
    <submittedName>
        <fullName evidence="2">Uncharacterized protein</fullName>
    </submittedName>
</protein>
<reference evidence="2 3" key="1">
    <citation type="submission" date="2021-06" db="EMBL/GenBank/DDBJ databases">
        <title>Caerostris darwini draft genome.</title>
        <authorList>
            <person name="Kono N."/>
            <person name="Arakawa K."/>
        </authorList>
    </citation>
    <scope>NUCLEOTIDE SEQUENCE [LARGE SCALE GENOMIC DNA]</scope>
</reference>
<dbReference type="Proteomes" id="UP001054837">
    <property type="component" value="Unassembled WGS sequence"/>
</dbReference>
<feature type="chain" id="PRO_5043853744" evidence="1">
    <location>
        <begin position="19"/>
        <end position="120"/>
    </location>
</feature>
<evidence type="ECO:0000256" key="1">
    <source>
        <dbReference type="SAM" id="SignalP"/>
    </source>
</evidence>
<gene>
    <name evidence="2" type="ORF">CDAR_391851</name>
</gene>
<organism evidence="2 3">
    <name type="scientific">Caerostris darwini</name>
    <dbReference type="NCBI Taxonomy" id="1538125"/>
    <lineage>
        <taxon>Eukaryota</taxon>
        <taxon>Metazoa</taxon>
        <taxon>Ecdysozoa</taxon>
        <taxon>Arthropoda</taxon>
        <taxon>Chelicerata</taxon>
        <taxon>Arachnida</taxon>
        <taxon>Araneae</taxon>
        <taxon>Araneomorphae</taxon>
        <taxon>Entelegynae</taxon>
        <taxon>Araneoidea</taxon>
        <taxon>Araneidae</taxon>
        <taxon>Caerostris</taxon>
    </lineage>
</organism>
<accession>A0AAV4RYB8</accession>
<keyword evidence="3" id="KW-1185">Reference proteome</keyword>
<name>A0AAV4RYB8_9ARAC</name>
<proteinExistence type="predicted"/>
<feature type="signal peptide" evidence="1">
    <location>
        <begin position="1"/>
        <end position="18"/>
    </location>
</feature>
<evidence type="ECO:0000313" key="3">
    <source>
        <dbReference type="Proteomes" id="UP001054837"/>
    </source>
</evidence>
<keyword evidence="1" id="KW-0732">Signal</keyword>
<sequence length="120" mass="13536">MGGRAFLFLLWSIPASAAMPHAQSTAQPDDLMPDEEVRVLSESGNVVTAVLQLIENIAHHQNASCRRVSLEQFVKQGFDWRQSTKFAIFEKQMKAAVKTANILNHYFFKSPNDTEVIMKI</sequence>
<dbReference type="EMBL" id="BPLQ01007044">
    <property type="protein sequence ID" value="GIY27323.1"/>
    <property type="molecule type" value="Genomic_DNA"/>
</dbReference>